<evidence type="ECO:0000313" key="2">
    <source>
        <dbReference type="EMBL" id="MDT0310361.1"/>
    </source>
</evidence>
<feature type="region of interest" description="Disordered" evidence="1">
    <location>
        <begin position="147"/>
        <end position="170"/>
    </location>
</feature>
<proteinExistence type="predicted"/>
<reference evidence="3" key="1">
    <citation type="submission" date="2023-07" db="EMBL/GenBank/DDBJ databases">
        <title>30 novel species of actinomycetes from the DSMZ collection.</title>
        <authorList>
            <person name="Nouioui I."/>
        </authorList>
    </citation>
    <scope>NUCLEOTIDE SEQUENCE [LARGE SCALE GENOMIC DNA]</scope>
    <source>
        <strain evidence="3">DSM 44917</strain>
    </source>
</reference>
<comment type="caution">
    <text evidence="2">The sequence shown here is derived from an EMBL/GenBank/DDBJ whole genome shotgun (WGS) entry which is preliminary data.</text>
</comment>
<accession>A0ABU2LFS3</accession>
<keyword evidence="3" id="KW-1185">Reference proteome</keyword>
<dbReference type="RefSeq" id="WP_311633329.1">
    <property type="nucleotide sequence ID" value="NZ_JAVREN010000066.1"/>
</dbReference>
<protein>
    <submittedName>
        <fullName evidence="2">Pilus assembly protein TadG-related protein</fullName>
    </submittedName>
</protein>
<gene>
    <name evidence="2" type="ORF">RM780_25925</name>
</gene>
<dbReference type="Proteomes" id="UP001183388">
    <property type="component" value="Unassembled WGS sequence"/>
</dbReference>
<dbReference type="EMBL" id="JAVREN010000066">
    <property type="protein sequence ID" value="MDT0310361.1"/>
    <property type="molecule type" value="Genomic_DNA"/>
</dbReference>
<name>A0ABU2LFS3_9ACTN</name>
<sequence length="184" mass="19829">MPLYVWMVSSLLVVALIFFVFAQAAVTRSSGQSAADAAALAAAREARDHLFDEFLSAIEDEEDIGDILDGDDFWTEAACEEAAPALAARNDARVIECGRAAEDNGVTVRVETRGTVGESPIPGTEDWRARAEATALIRGRCESTSEEAGRVELSCEEGEDLSFDPDDEGALPDARDLFHIYLAD</sequence>
<evidence type="ECO:0000256" key="1">
    <source>
        <dbReference type="SAM" id="MobiDB-lite"/>
    </source>
</evidence>
<feature type="compositionally biased region" description="Acidic residues" evidence="1">
    <location>
        <begin position="154"/>
        <end position="170"/>
    </location>
</feature>
<evidence type="ECO:0000313" key="3">
    <source>
        <dbReference type="Proteomes" id="UP001183388"/>
    </source>
</evidence>
<organism evidence="2 3">
    <name type="scientific">Streptomyces boetiae</name>
    <dbReference type="NCBI Taxonomy" id="3075541"/>
    <lineage>
        <taxon>Bacteria</taxon>
        <taxon>Bacillati</taxon>
        <taxon>Actinomycetota</taxon>
        <taxon>Actinomycetes</taxon>
        <taxon>Kitasatosporales</taxon>
        <taxon>Streptomycetaceae</taxon>
        <taxon>Streptomyces</taxon>
    </lineage>
</organism>